<dbReference type="HOGENOM" id="CLU_025996_0_7_3"/>
<keyword evidence="2" id="KW-0808">Transferase</keyword>
<dbReference type="Proteomes" id="UP000008206">
    <property type="component" value="Chromosome"/>
</dbReference>
<dbReference type="eggNOG" id="COG1215">
    <property type="taxonomic scope" value="Bacteria"/>
</dbReference>
<dbReference type="RefSeq" id="WP_013323093.1">
    <property type="nucleotide sequence ID" value="NC_014501.1"/>
</dbReference>
<feature type="domain" description="Glycosyltransferase 2-like" evidence="1">
    <location>
        <begin position="22"/>
        <end position="150"/>
    </location>
</feature>
<evidence type="ECO:0000313" key="3">
    <source>
        <dbReference type="Proteomes" id="UP000008206"/>
    </source>
</evidence>
<name>E0U9T0_GLOV7</name>
<organism evidence="2 3">
    <name type="scientific">Gloeothece verrucosa (strain PCC 7822)</name>
    <name type="common">Cyanothece sp. (strain PCC 7822)</name>
    <dbReference type="NCBI Taxonomy" id="497965"/>
    <lineage>
        <taxon>Bacteria</taxon>
        <taxon>Bacillati</taxon>
        <taxon>Cyanobacteriota</taxon>
        <taxon>Cyanophyceae</taxon>
        <taxon>Oscillatoriophycideae</taxon>
        <taxon>Chroococcales</taxon>
        <taxon>Aphanothecaceae</taxon>
        <taxon>Gloeothece</taxon>
        <taxon>Gloeothece verrucosa</taxon>
    </lineage>
</organism>
<dbReference type="OrthoDB" id="549701at2"/>
<dbReference type="GO" id="GO:0016758">
    <property type="term" value="F:hexosyltransferase activity"/>
    <property type="evidence" value="ECO:0007669"/>
    <property type="project" value="UniProtKB-ARBA"/>
</dbReference>
<dbReference type="EMBL" id="CP002198">
    <property type="protein sequence ID" value="ADN15000.1"/>
    <property type="molecule type" value="Genomic_DNA"/>
</dbReference>
<dbReference type="CDD" id="cd00761">
    <property type="entry name" value="Glyco_tranf_GTA_type"/>
    <property type="match status" value="1"/>
</dbReference>
<dbReference type="SUPFAM" id="SSF53448">
    <property type="entry name" value="Nucleotide-diphospho-sugar transferases"/>
    <property type="match status" value="1"/>
</dbReference>
<evidence type="ECO:0000313" key="2">
    <source>
        <dbReference type="EMBL" id="ADN15000.1"/>
    </source>
</evidence>
<dbReference type="CAZy" id="GT2">
    <property type="family name" value="Glycosyltransferase Family 2"/>
</dbReference>
<accession>E0U9T0</accession>
<dbReference type="AlphaFoldDB" id="E0U9T0"/>
<protein>
    <submittedName>
        <fullName evidence="2">Glycosyl transferase family 2</fullName>
    </submittedName>
</protein>
<reference evidence="3" key="1">
    <citation type="journal article" date="2011" name="MBio">
        <title>Novel metabolic attributes of the genus Cyanothece, comprising a group of unicellular nitrogen-fixing Cyanobacteria.</title>
        <authorList>
            <person name="Bandyopadhyay A."/>
            <person name="Elvitigala T."/>
            <person name="Welsh E."/>
            <person name="Stockel J."/>
            <person name="Liberton M."/>
            <person name="Min H."/>
            <person name="Sherman L.A."/>
            <person name="Pakrasi H.B."/>
        </authorList>
    </citation>
    <scope>NUCLEOTIDE SEQUENCE [LARGE SCALE GENOMIC DNA]</scope>
    <source>
        <strain evidence="3">PCC 7822</strain>
    </source>
</reference>
<dbReference type="Pfam" id="PF00535">
    <property type="entry name" value="Glycos_transf_2"/>
    <property type="match status" value="1"/>
</dbReference>
<dbReference type="STRING" id="497965.Cyan7822_3045"/>
<dbReference type="KEGG" id="cyj:Cyan7822_3045"/>
<evidence type="ECO:0000259" key="1">
    <source>
        <dbReference type="Pfam" id="PF00535"/>
    </source>
</evidence>
<keyword evidence="3" id="KW-1185">Reference proteome</keyword>
<dbReference type="Gene3D" id="3.90.550.10">
    <property type="entry name" value="Spore Coat Polysaccharide Biosynthesis Protein SpsA, Chain A"/>
    <property type="match status" value="1"/>
</dbReference>
<proteinExistence type="predicted"/>
<dbReference type="PANTHER" id="PTHR22916:SF3">
    <property type="entry name" value="UDP-GLCNAC:BETAGAL BETA-1,3-N-ACETYLGLUCOSAMINYLTRANSFERASE-LIKE PROTEIN 1"/>
    <property type="match status" value="1"/>
</dbReference>
<gene>
    <name evidence="2" type="ordered locus">Cyan7822_3045</name>
</gene>
<dbReference type="InterPro" id="IPR029044">
    <property type="entry name" value="Nucleotide-diphossugar_trans"/>
</dbReference>
<dbReference type="InterPro" id="IPR001173">
    <property type="entry name" value="Glyco_trans_2-like"/>
</dbReference>
<sequence length="249" mass="28760">MLKIQPFIKIFEKTSDLTAKVTVCISLYNYENYIVETLESVAGQTLELIDLIVVDDCSKDRSLTVTLSWLEKNNQRFNNVQLIKHKNNQGLAYSRNTAIGLAKTPYVFILDADNLLYPRCLIQCVEALESSQAAFAYPIIEKFGAVQEIMGNQIWDQDKLAHGNYIDAMALIDKTSLEAVSGYSHIQYGWEDYDLWCKFSEKNFYGVLVPEILVRYRVHPESMTKTITQQKLTLIFQELKQRHPWLKFV</sequence>
<dbReference type="PANTHER" id="PTHR22916">
    <property type="entry name" value="GLYCOSYLTRANSFERASE"/>
    <property type="match status" value="1"/>
</dbReference>